<proteinExistence type="predicted"/>
<comment type="caution">
    <text evidence="2">The sequence shown here is derived from an EMBL/GenBank/DDBJ whole genome shotgun (WGS) entry which is preliminary data.</text>
</comment>
<dbReference type="GO" id="GO:0005737">
    <property type="term" value="C:cytoplasm"/>
    <property type="evidence" value="ECO:0007669"/>
    <property type="project" value="TreeGrafter"/>
</dbReference>
<accession>X1JUS5</accession>
<gene>
    <name evidence="2" type="ORF">S06H3_01698</name>
</gene>
<dbReference type="Pfam" id="PF10410">
    <property type="entry name" value="DnaB_bind"/>
    <property type="match status" value="1"/>
</dbReference>
<dbReference type="CDD" id="cd03364">
    <property type="entry name" value="TOPRIM_DnaG_primases"/>
    <property type="match status" value="1"/>
</dbReference>
<dbReference type="InterPro" id="IPR050219">
    <property type="entry name" value="DnaG_primase"/>
</dbReference>
<dbReference type="InterPro" id="IPR034151">
    <property type="entry name" value="TOPRIM_DnaG_bac"/>
</dbReference>
<dbReference type="InterPro" id="IPR019475">
    <property type="entry name" value="DNA_primase_DnaB-bd"/>
</dbReference>
<dbReference type="GO" id="GO:0006269">
    <property type="term" value="P:DNA replication, synthesis of primer"/>
    <property type="evidence" value="ECO:0007669"/>
    <property type="project" value="TreeGrafter"/>
</dbReference>
<dbReference type="InterPro" id="IPR006171">
    <property type="entry name" value="TOPRIM_dom"/>
</dbReference>
<evidence type="ECO:0000259" key="1">
    <source>
        <dbReference type="PROSITE" id="PS50880"/>
    </source>
</evidence>
<organism evidence="2">
    <name type="scientific">marine sediment metagenome</name>
    <dbReference type="NCBI Taxonomy" id="412755"/>
    <lineage>
        <taxon>unclassified sequences</taxon>
        <taxon>metagenomes</taxon>
        <taxon>ecological metagenomes</taxon>
    </lineage>
</organism>
<name>X1JUS5_9ZZZZ</name>
<dbReference type="InterPro" id="IPR037068">
    <property type="entry name" value="DNA_primase_core_N_sf"/>
</dbReference>
<dbReference type="SMART" id="SM00493">
    <property type="entry name" value="TOPRIM"/>
    <property type="match status" value="1"/>
</dbReference>
<sequence>MFPIHDIRGRIVGFGARVLDDSLPKYLNSPQTLIFDKSSCLYGINLAAAAIRQQDLVVIVEGYMDVITAHQNGFNNVVASMGTSVTEKQVGTLKRLARNMALALDADAAGEEAMLRAIGYENTLDAEVKVIILPGGKDPDNVIKEDAKIWQGFLEEALPIVDYTFKMVTAELDLNTAKGKSLAVDKLLPIIAEMKDTVRRAHYLQKLAPLAGVSLSVLEDILRRGRPRQGKRQAKEPSQERVTQALHPLLSSPVEEYCLALLLQHPELKGRDEGLSPEYFENSENREIFTAWQQANDLSSLKDGLDSAIWEHLDSLITRSLPANQIEQKYANCVLRLREKFLRSLEVKRAGVLALEAESGGTAAELAKLEEQGIEVSVQLGEVFTQKSRGSQERRR</sequence>
<reference evidence="2" key="1">
    <citation type="journal article" date="2014" name="Front. Microbiol.">
        <title>High frequency of phylogenetically diverse reductive dehalogenase-homologous genes in deep subseafloor sedimentary metagenomes.</title>
        <authorList>
            <person name="Kawai M."/>
            <person name="Futagami T."/>
            <person name="Toyoda A."/>
            <person name="Takaki Y."/>
            <person name="Nishi S."/>
            <person name="Hori S."/>
            <person name="Arai W."/>
            <person name="Tsubouchi T."/>
            <person name="Morono Y."/>
            <person name="Uchiyama I."/>
            <person name="Ito T."/>
            <person name="Fujiyama A."/>
            <person name="Inagaki F."/>
            <person name="Takami H."/>
        </authorList>
    </citation>
    <scope>NUCLEOTIDE SEQUENCE</scope>
    <source>
        <strain evidence="2">Expedition CK06-06</strain>
    </source>
</reference>
<dbReference type="PANTHER" id="PTHR30313:SF2">
    <property type="entry name" value="DNA PRIMASE"/>
    <property type="match status" value="1"/>
</dbReference>
<dbReference type="PANTHER" id="PTHR30313">
    <property type="entry name" value="DNA PRIMASE"/>
    <property type="match status" value="1"/>
</dbReference>
<dbReference type="Pfam" id="PF08275">
    <property type="entry name" value="DNAG_N"/>
    <property type="match status" value="1"/>
</dbReference>
<dbReference type="GO" id="GO:0016779">
    <property type="term" value="F:nucleotidyltransferase activity"/>
    <property type="evidence" value="ECO:0007669"/>
    <property type="project" value="InterPro"/>
</dbReference>
<protein>
    <recommendedName>
        <fullName evidence="1">Toprim domain-containing protein</fullName>
    </recommendedName>
</protein>
<dbReference type="Pfam" id="PF13155">
    <property type="entry name" value="Toprim_2"/>
    <property type="match status" value="1"/>
</dbReference>
<dbReference type="SUPFAM" id="SSF56731">
    <property type="entry name" value="DNA primase core"/>
    <property type="match status" value="1"/>
</dbReference>
<dbReference type="AlphaFoldDB" id="X1JUS5"/>
<dbReference type="InterPro" id="IPR013264">
    <property type="entry name" value="DNAG_N"/>
</dbReference>
<feature type="domain" description="Toprim" evidence="1">
    <location>
        <begin position="55"/>
        <end position="136"/>
    </location>
</feature>
<dbReference type="PROSITE" id="PS50880">
    <property type="entry name" value="TOPRIM"/>
    <property type="match status" value="1"/>
</dbReference>
<dbReference type="Gene3D" id="3.90.980.10">
    <property type="entry name" value="DNA primase, catalytic core, N-terminal domain"/>
    <property type="match status" value="1"/>
</dbReference>
<dbReference type="Gene3D" id="3.40.1360.10">
    <property type="match status" value="1"/>
</dbReference>
<dbReference type="EMBL" id="BARV01000442">
    <property type="protein sequence ID" value="GAH98471.1"/>
    <property type="molecule type" value="Genomic_DNA"/>
</dbReference>
<evidence type="ECO:0000313" key="2">
    <source>
        <dbReference type="EMBL" id="GAH98471.1"/>
    </source>
</evidence>